<evidence type="ECO:0000313" key="10">
    <source>
        <dbReference type="EMBL" id="CAD7278140.1"/>
    </source>
</evidence>
<gene>
    <name evidence="10" type="ORF">NMOB1V02_LOCUS5851</name>
</gene>
<keyword evidence="5" id="KW-0677">Repeat</keyword>
<evidence type="ECO:0000256" key="2">
    <source>
        <dbReference type="ARBA" id="ARBA00006375"/>
    </source>
</evidence>
<dbReference type="OrthoDB" id="428293at2759"/>
<keyword evidence="6" id="KW-1133">Transmembrane helix</keyword>
<dbReference type="SUPFAM" id="SSF103506">
    <property type="entry name" value="Mitochondrial carrier"/>
    <property type="match status" value="1"/>
</dbReference>
<feature type="repeat" description="Solcar" evidence="8">
    <location>
        <begin position="259"/>
        <end position="343"/>
    </location>
</feature>
<dbReference type="GO" id="GO:0016020">
    <property type="term" value="C:membrane"/>
    <property type="evidence" value="ECO:0007669"/>
    <property type="project" value="UniProtKB-SubCell"/>
</dbReference>
<organism evidence="10">
    <name type="scientific">Notodromas monacha</name>
    <dbReference type="NCBI Taxonomy" id="399045"/>
    <lineage>
        <taxon>Eukaryota</taxon>
        <taxon>Metazoa</taxon>
        <taxon>Ecdysozoa</taxon>
        <taxon>Arthropoda</taxon>
        <taxon>Crustacea</taxon>
        <taxon>Oligostraca</taxon>
        <taxon>Ostracoda</taxon>
        <taxon>Podocopa</taxon>
        <taxon>Podocopida</taxon>
        <taxon>Cypridocopina</taxon>
        <taxon>Cypridoidea</taxon>
        <taxon>Cyprididae</taxon>
        <taxon>Notodromas</taxon>
    </lineage>
</organism>
<dbReference type="GO" id="GO:0015215">
    <property type="term" value="F:nucleotide transmembrane transporter activity"/>
    <property type="evidence" value="ECO:0007669"/>
    <property type="project" value="UniProtKB-ARBA"/>
</dbReference>
<dbReference type="PRINTS" id="PR00926">
    <property type="entry name" value="MITOCARRIER"/>
</dbReference>
<feature type="repeat" description="Solcar" evidence="8">
    <location>
        <begin position="20"/>
        <end position="132"/>
    </location>
</feature>
<evidence type="ECO:0000256" key="9">
    <source>
        <dbReference type="RuleBase" id="RU000488"/>
    </source>
</evidence>
<evidence type="ECO:0008006" key="12">
    <source>
        <dbReference type="Google" id="ProtNLM"/>
    </source>
</evidence>
<dbReference type="Proteomes" id="UP000678499">
    <property type="component" value="Unassembled WGS sequence"/>
</dbReference>
<dbReference type="InterPro" id="IPR002067">
    <property type="entry name" value="MCP"/>
</dbReference>
<evidence type="ECO:0000256" key="5">
    <source>
        <dbReference type="ARBA" id="ARBA00022737"/>
    </source>
</evidence>
<reference evidence="10" key="1">
    <citation type="submission" date="2020-11" db="EMBL/GenBank/DDBJ databases">
        <authorList>
            <person name="Tran Van P."/>
        </authorList>
    </citation>
    <scope>NUCLEOTIDE SEQUENCE</scope>
</reference>
<evidence type="ECO:0000256" key="6">
    <source>
        <dbReference type="ARBA" id="ARBA00022989"/>
    </source>
</evidence>
<dbReference type="EMBL" id="CAJPEX010001127">
    <property type="protein sequence ID" value="CAG0918292.1"/>
    <property type="molecule type" value="Genomic_DNA"/>
</dbReference>
<dbReference type="InterPro" id="IPR023395">
    <property type="entry name" value="MCP_dom_sf"/>
</dbReference>
<evidence type="ECO:0000256" key="3">
    <source>
        <dbReference type="ARBA" id="ARBA00022448"/>
    </source>
</evidence>
<comment type="subcellular location">
    <subcellularLocation>
        <location evidence="1">Membrane</location>
        <topology evidence="1">Multi-pass membrane protein</topology>
    </subcellularLocation>
</comment>
<proteinExistence type="inferred from homology"/>
<sequence>MSTKDSMMHGVFGIKSPAHFDRLFAGVSGGIASTLLLHPLDVVKTRFAVDDGRAPASSSPALRPTTTASVVAKNRVNTALAYQNGSSVLATLKLIFRGEGVPGLYRGVMPNVFTSGLGWGLYFYAYDNMKAWLKPPTEGAADKPLSPGQHLAAATWAGVVSLIALNPISVVKTRIIIQKESPTALVSSSARGGATAAVHYTNSLDAFLKIYKFEGLRGLYKGLVPGFCGVIHGSLQFMAYEELKQACNSHNNRPHNCRLSSAEYLCCAAVSKMFAAVLTYPHQVVRARLQDQYKSYDGLADVVRRTFREEGLRGFYKGLAPNLMHVTPNICLVFIIYEKLTEGSRTGR</sequence>
<dbReference type="Pfam" id="PF00153">
    <property type="entry name" value="Mito_carr"/>
    <property type="match status" value="3"/>
</dbReference>
<keyword evidence="7 8" id="KW-0472">Membrane</keyword>
<evidence type="ECO:0000256" key="8">
    <source>
        <dbReference type="PROSITE-ProRule" id="PRU00282"/>
    </source>
</evidence>
<dbReference type="Gene3D" id="1.50.40.10">
    <property type="entry name" value="Mitochondrial carrier domain"/>
    <property type="match status" value="2"/>
</dbReference>
<evidence type="ECO:0000313" key="11">
    <source>
        <dbReference type="Proteomes" id="UP000678499"/>
    </source>
</evidence>
<keyword evidence="4 8" id="KW-0812">Transmembrane</keyword>
<evidence type="ECO:0000256" key="4">
    <source>
        <dbReference type="ARBA" id="ARBA00022692"/>
    </source>
</evidence>
<evidence type="ECO:0000256" key="1">
    <source>
        <dbReference type="ARBA" id="ARBA00004141"/>
    </source>
</evidence>
<accession>A0A7R9GEH8</accession>
<dbReference type="EMBL" id="OA883164">
    <property type="protein sequence ID" value="CAD7278140.1"/>
    <property type="molecule type" value="Genomic_DNA"/>
</dbReference>
<dbReference type="AlphaFoldDB" id="A0A7R9GEH8"/>
<protein>
    <recommendedName>
        <fullName evidence="12">Mitochondrial folate transporter/carrier</fullName>
    </recommendedName>
</protein>
<keyword evidence="11" id="KW-1185">Reference proteome</keyword>
<dbReference type="PROSITE" id="PS50920">
    <property type="entry name" value="SOLCAR"/>
    <property type="match status" value="3"/>
</dbReference>
<keyword evidence="3 9" id="KW-0813">Transport</keyword>
<dbReference type="InterPro" id="IPR044712">
    <property type="entry name" value="SLC25A32-like"/>
</dbReference>
<name>A0A7R9GEH8_9CRUS</name>
<dbReference type="InterPro" id="IPR018108">
    <property type="entry name" value="MCP_transmembrane"/>
</dbReference>
<feature type="repeat" description="Solcar" evidence="8">
    <location>
        <begin position="145"/>
        <end position="246"/>
    </location>
</feature>
<evidence type="ECO:0000256" key="7">
    <source>
        <dbReference type="ARBA" id="ARBA00023136"/>
    </source>
</evidence>
<comment type="similarity">
    <text evidence="2 9">Belongs to the mitochondrial carrier (TC 2.A.29) family.</text>
</comment>
<dbReference type="PANTHER" id="PTHR45683">
    <property type="entry name" value="MITOCHONDRIAL NICOTINAMIDE ADENINE DINUCLEOTIDE TRANSPORTER 1-RELATED-RELATED"/>
    <property type="match status" value="1"/>
</dbReference>